<sequence>MKTIAFFNNKGGVGKTSLVYHLAWMYAELGVNVVAADLDPQANLTTMFLDEDTLEDLWAGSTGRTVMSPIRPLLEGEGGIDEPVYEEINGIALLAGDLSLSSFEDELSLQWSRCLEGDKRAFRVIAAFHEVIARCARAREADLVLLDVGPSLGAINRAALVAADHVVVPLAPDLFSLKGLENLGPRLRAWRDGWRERLDKRPESMDLPEGRMAPAGYIVMQHAVRLDRPVKAYSRWMERIPRTYREAVLDEHARVLAPIANDPYCLATLKHFRSLMPLAQEARKPMFALRPADGAIGGHAQAVQDCHRDFRTLAREIAKRTGIALS</sequence>
<reference evidence="2 3" key="1">
    <citation type="submission" date="2019-02" db="EMBL/GenBank/DDBJ databases">
        <title>Deep-cultivation of Planctomycetes and their phenomic and genomic characterization uncovers novel biology.</title>
        <authorList>
            <person name="Wiegand S."/>
            <person name="Jogler M."/>
            <person name="Boedeker C."/>
            <person name="Pinto D."/>
            <person name="Vollmers J."/>
            <person name="Rivas-Marin E."/>
            <person name="Kohn T."/>
            <person name="Peeters S.H."/>
            <person name="Heuer A."/>
            <person name="Rast P."/>
            <person name="Oberbeckmann S."/>
            <person name="Bunk B."/>
            <person name="Jeske O."/>
            <person name="Meyerdierks A."/>
            <person name="Storesund J.E."/>
            <person name="Kallscheuer N."/>
            <person name="Luecker S."/>
            <person name="Lage O.M."/>
            <person name="Pohl T."/>
            <person name="Merkel B.J."/>
            <person name="Hornburger P."/>
            <person name="Mueller R.-W."/>
            <person name="Bruemmer F."/>
            <person name="Labrenz M."/>
            <person name="Spormann A.M."/>
            <person name="Op den Camp H."/>
            <person name="Overmann J."/>
            <person name="Amann R."/>
            <person name="Jetten M.S.M."/>
            <person name="Mascher T."/>
            <person name="Medema M.H."/>
            <person name="Devos D.P."/>
            <person name="Kaster A.-K."/>
            <person name="Ovreas L."/>
            <person name="Rohde M."/>
            <person name="Galperin M.Y."/>
            <person name="Jogler C."/>
        </authorList>
    </citation>
    <scope>NUCLEOTIDE SEQUENCE [LARGE SCALE GENOMIC DNA]</scope>
    <source>
        <strain evidence="2 3">Pla163</strain>
    </source>
</reference>
<dbReference type="SUPFAM" id="SSF52540">
    <property type="entry name" value="P-loop containing nucleoside triphosphate hydrolases"/>
    <property type="match status" value="1"/>
</dbReference>
<dbReference type="RefSeq" id="WP_145182291.1">
    <property type="nucleotide sequence ID" value="NZ_CP036290.1"/>
</dbReference>
<gene>
    <name evidence="2" type="ORF">Pla163_02270</name>
</gene>
<dbReference type="EMBL" id="CP036290">
    <property type="protein sequence ID" value="QDU83130.1"/>
    <property type="molecule type" value="Genomic_DNA"/>
</dbReference>
<feature type="domain" description="AAA" evidence="1">
    <location>
        <begin position="1"/>
        <end position="194"/>
    </location>
</feature>
<protein>
    <submittedName>
        <fullName evidence="2">MinD/ParA/CobQ/CobA-like protein</fullName>
    </submittedName>
</protein>
<evidence type="ECO:0000313" key="2">
    <source>
        <dbReference type="EMBL" id="QDU83130.1"/>
    </source>
</evidence>
<dbReference type="InterPro" id="IPR027417">
    <property type="entry name" value="P-loop_NTPase"/>
</dbReference>
<dbReference type="InterPro" id="IPR050678">
    <property type="entry name" value="DNA_Partitioning_ATPase"/>
</dbReference>
<dbReference type="Pfam" id="PF13614">
    <property type="entry name" value="AAA_31"/>
    <property type="match status" value="1"/>
</dbReference>
<dbReference type="CDD" id="cd02042">
    <property type="entry name" value="ParAB_family"/>
    <property type="match status" value="1"/>
</dbReference>
<evidence type="ECO:0000259" key="1">
    <source>
        <dbReference type="Pfam" id="PF13614"/>
    </source>
</evidence>
<dbReference type="PANTHER" id="PTHR13696:SF99">
    <property type="entry name" value="COBYRINIC ACID AC-DIAMIDE SYNTHASE"/>
    <property type="match status" value="1"/>
</dbReference>
<dbReference type="Gene3D" id="3.40.50.300">
    <property type="entry name" value="P-loop containing nucleotide triphosphate hydrolases"/>
    <property type="match status" value="1"/>
</dbReference>
<dbReference type="AlphaFoldDB" id="A0A518CV77"/>
<dbReference type="PANTHER" id="PTHR13696">
    <property type="entry name" value="P-LOOP CONTAINING NUCLEOSIDE TRIPHOSPHATE HYDROLASE"/>
    <property type="match status" value="1"/>
</dbReference>
<proteinExistence type="predicted"/>
<organism evidence="2 3">
    <name type="scientific">Rohdeia mirabilis</name>
    <dbReference type="NCBI Taxonomy" id="2528008"/>
    <lineage>
        <taxon>Bacteria</taxon>
        <taxon>Pseudomonadati</taxon>
        <taxon>Planctomycetota</taxon>
        <taxon>Planctomycetia</taxon>
        <taxon>Planctomycetia incertae sedis</taxon>
        <taxon>Rohdeia</taxon>
    </lineage>
</organism>
<keyword evidence="3" id="KW-1185">Reference proteome</keyword>
<dbReference type="OrthoDB" id="9791162at2"/>
<dbReference type="InterPro" id="IPR025669">
    <property type="entry name" value="AAA_dom"/>
</dbReference>
<accession>A0A518CV77</accession>
<name>A0A518CV77_9BACT</name>
<evidence type="ECO:0000313" key="3">
    <source>
        <dbReference type="Proteomes" id="UP000319342"/>
    </source>
</evidence>
<dbReference type="Proteomes" id="UP000319342">
    <property type="component" value="Chromosome"/>
</dbReference>